<keyword evidence="3" id="KW-1185">Reference proteome</keyword>
<feature type="compositionally biased region" description="Low complexity" evidence="1">
    <location>
        <begin position="222"/>
        <end position="260"/>
    </location>
</feature>
<feature type="compositionally biased region" description="Low complexity" evidence="1">
    <location>
        <begin position="472"/>
        <end position="487"/>
    </location>
</feature>
<feature type="compositionally biased region" description="Low complexity" evidence="1">
    <location>
        <begin position="695"/>
        <end position="725"/>
    </location>
</feature>
<feature type="compositionally biased region" description="Low complexity" evidence="1">
    <location>
        <begin position="446"/>
        <end position="457"/>
    </location>
</feature>
<feature type="compositionally biased region" description="Low complexity" evidence="1">
    <location>
        <begin position="735"/>
        <end position="745"/>
    </location>
</feature>
<dbReference type="AlphaFoldDB" id="A0A8H5G3G3"/>
<feature type="region of interest" description="Disordered" evidence="1">
    <location>
        <begin position="286"/>
        <end position="487"/>
    </location>
</feature>
<name>A0A8H5G3G3_9AGAR</name>
<feature type="compositionally biased region" description="Polar residues" evidence="1">
    <location>
        <begin position="428"/>
        <end position="437"/>
    </location>
</feature>
<feature type="compositionally biased region" description="Polar residues" evidence="1">
    <location>
        <begin position="854"/>
        <end position="865"/>
    </location>
</feature>
<feature type="region of interest" description="Disordered" evidence="1">
    <location>
        <begin position="104"/>
        <end position="273"/>
    </location>
</feature>
<feature type="compositionally biased region" description="Polar residues" evidence="1">
    <location>
        <begin position="316"/>
        <end position="337"/>
    </location>
</feature>
<feature type="region of interest" description="Disordered" evidence="1">
    <location>
        <begin position="609"/>
        <end position="640"/>
    </location>
</feature>
<feature type="compositionally biased region" description="Polar residues" evidence="1">
    <location>
        <begin position="263"/>
        <end position="273"/>
    </location>
</feature>
<feature type="compositionally biased region" description="Low complexity" evidence="1">
    <location>
        <begin position="813"/>
        <end position="853"/>
    </location>
</feature>
<feature type="compositionally biased region" description="Low complexity" evidence="1">
    <location>
        <begin position="892"/>
        <end position="921"/>
    </location>
</feature>
<feature type="compositionally biased region" description="Polar residues" evidence="1">
    <location>
        <begin position="136"/>
        <end position="155"/>
    </location>
</feature>
<sequence length="1006" mass="104872">MLAVEKYSLQEPEKTAYMGSIKDSDASPPYSELASGQQDRHLSGSAGSCLENAVPLLATTATVTSSTPSTSTSTITVTTTAASTSTAGMSFAQRLYASALPAKYTSPPQTSIPSNSSTLTSLSSPSIPSGHDNTHAARQSRMSISSIDSQTSYGSSPPLADGQALYSSSIPRTPINPGTQMQNQHPIGPHHLGRSASASASVGGPSELHTHNVPHRARTYQAGTGSTSSHSSPSAATSSPWLNSPGSPSMSSSSSSPGPGNRVGNSITQPYQSSAPNDLREVVMTLRPPQPPQPLMSTPVTGSGALSMPAPVPIPGTQTQSHNQTPVTVQQTYNINLGSGGGFGGAQNQNQALPSTPISPGFPHNHSPVTSTNVGTPVGQIHNTTGQAVSFGHGHSHGQSAHSYPVANPMQPQPPKPKPPFSLWGSPVYQSTPTHASTPPLPPANPTSHTPQTSTSTFLPQTQTSGSVTGPAANVNTTTATANNSSSSVIAHQLGQRATRWAKNYARHALTGIVSGSIMALAPDILSGVASSLLPSDLIQSVSASLGNLSLDGLAGSGINLDLSRLRAAFQVRPGVDYQGIINQIQQLQQLQQLQQNMLTSVLGGSNGNNGLNNMGSGTSIGTTGLGQNQQTAGPNSGSGVDYDAIIHALMKLSQAAQNPTAHSSNHGQQANGLGGLGQGQGQQHHASSSFTNTQSQMHHQQHYHQQSGGHQNHLASASSPYSSPGATQQHFNLPTQTTTQAQSHPHPHPQMPMQSHHATHPQPQMHHQPQYPQHPSQPTLSHPHQQTNVPPRPSNTNSYHPHPHPPPNVNGQQHYQQQPDPYTQQQTSTDGQSQPQDAYAQQQQSYTEDQYQNSSSSQDFSYGDQSPGVLPNYSDTPGSSPGFDYSGNQGGSESESQGFSSLIQGFGNMMNNFGNDSSSSGGTGYADPNSSEALPAFSDVDPNGMGMTGFSMSETEVNGSGFQFLSETIVAASDTGTDVYTETVMSFGNGDGDYTTATELSYSDQ</sequence>
<accession>A0A8H5G3G3</accession>
<feature type="region of interest" description="Disordered" evidence="1">
    <location>
        <begin position="656"/>
        <end position="941"/>
    </location>
</feature>
<feature type="compositionally biased region" description="Polar residues" evidence="1">
    <location>
        <begin position="346"/>
        <end position="358"/>
    </location>
</feature>
<evidence type="ECO:0000313" key="3">
    <source>
        <dbReference type="Proteomes" id="UP000559256"/>
    </source>
</evidence>
<evidence type="ECO:0000313" key="2">
    <source>
        <dbReference type="EMBL" id="KAF5357645.1"/>
    </source>
</evidence>
<reference evidence="2 3" key="1">
    <citation type="journal article" date="2020" name="ISME J.">
        <title>Uncovering the hidden diversity of litter-decomposition mechanisms in mushroom-forming fungi.</title>
        <authorList>
            <person name="Floudas D."/>
            <person name="Bentzer J."/>
            <person name="Ahren D."/>
            <person name="Johansson T."/>
            <person name="Persson P."/>
            <person name="Tunlid A."/>
        </authorList>
    </citation>
    <scope>NUCLEOTIDE SEQUENCE [LARGE SCALE GENOMIC DNA]</scope>
    <source>
        <strain evidence="2 3">CBS 291.85</strain>
    </source>
</reference>
<feature type="compositionally biased region" description="Polar residues" evidence="1">
    <location>
        <begin position="780"/>
        <end position="800"/>
    </location>
</feature>
<feature type="region of interest" description="Disordered" evidence="1">
    <location>
        <begin position="13"/>
        <end position="47"/>
    </location>
</feature>
<comment type="caution">
    <text evidence="2">The sequence shown here is derived from an EMBL/GenBank/DDBJ whole genome shotgun (WGS) entry which is preliminary data.</text>
</comment>
<evidence type="ECO:0000256" key="1">
    <source>
        <dbReference type="SAM" id="MobiDB-lite"/>
    </source>
</evidence>
<feature type="compositionally biased region" description="Low complexity" evidence="1">
    <location>
        <begin position="390"/>
        <end position="403"/>
    </location>
</feature>
<proteinExistence type="predicted"/>
<dbReference type="OrthoDB" id="10691348at2759"/>
<feature type="compositionally biased region" description="Polar residues" evidence="1">
    <location>
        <begin position="628"/>
        <end position="639"/>
    </location>
</feature>
<feature type="compositionally biased region" description="Low complexity" evidence="1">
    <location>
        <begin position="752"/>
        <end position="779"/>
    </location>
</feature>
<feature type="compositionally biased region" description="Pro residues" evidence="1">
    <location>
        <begin position="411"/>
        <end position="420"/>
    </location>
</feature>
<gene>
    <name evidence="2" type="ORF">D9758_007505</name>
</gene>
<organism evidence="2 3">
    <name type="scientific">Tetrapyrgos nigripes</name>
    <dbReference type="NCBI Taxonomy" id="182062"/>
    <lineage>
        <taxon>Eukaryota</taxon>
        <taxon>Fungi</taxon>
        <taxon>Dikarya</taxon>
        <taxon>Basidiomycota</taxon>
        <taxon>Agaricomycotina</taxon>
        <taxon>Agaricomycetes</taxon>
        <taxon>Agaricomycetidae</taxon>
        <taxon>Agaricales</taxon>
        <taxon>Marasmiineae</taxon>
        <taxon>Marasmiaceae</taxon>
        <taxon>Tetrapyrgos</taxon>
    </lineage>
</organism>
<feature type="compositionally biased region" description="Polar residues" evidence="1">
    <location>
        <begin position="165"/>
        <end position="185"/>
    </location>
</feature>
<feature type="compositionally biased region" description="Polar residues" evidence="1">
    <location>
        <begin position="656"/>
        <end position="665"/>
    </location>
</feature>
<feature type="compositionally biased region" description="Polar residues" evidence="1">
    <location>
        <begin position="367"/>
        <end position="388"/>
    </location>
</feature>
<dbReference type="Proteomes" id="UP000559256">
    <property type="component" value="Unassembled WGS sequence"/>
</dbReference>
<protein>
    <submittedName>
        <fullName evidence="2">Uncharacterized protein</fullName>
    </submittedName>
</protein>
<dbReference type="EMBL" id="JAACJM010000050">
    <property type="protein sequence ID" value="KAF5357645.1"/>
    <property type="molecule type" value="Genomic_DNA"/>
</dbReference>
<feature type="compositionally biased region" description="Low complexity" evidence="1">
    <location>
        <begin position="111"/>
        <end position="129"/>
    </location>
</feature>
<feature type="compositionally biased region" description="Polar residues" evidence="1">
    <location>
        <begin position="458"/>
        <end position="468"/>
    </location>
</feature>
<feature type="compositionally biased region" description="Low complexity" evidence="1">
    <location>
        <begin position="609"/>
        <end position="627"/>
    </location>
</feature>